<organism evidence="1 2">
    <name type="scientific">Eumeta variegata</name>
    <name type="common">Bagworm moth</name>
    <name type="synonym">Eumeta japonica</name>
    <dbReference type="NCBI Taxonomy" id="151549"/>
    <lineage>
        <taxon>Eukaryota</taxon>
        <taxon>Metazoa</taxon>
        <taxon>Ecdysozoa</taxon>
        <taxon>Arthropoda</taxon>
        <taxon>Hexapoda</taxon>
        <taxon>Insecta</taxon>
        <taxon>Pterygota</taxon>
        <taxon>Neoptera</taxon>
        <taxon>Endopterygota</taxon>
        <taxon>Lepidoptera</taxon>
        <taxon>Glossata</taxon>
        <taxon>Ditrysia</taxon>
        <taxon>Tineoidea</taxon>
        <taxon>Psychidae</taxon>
        <taxon>Oiketicinae</taxon>
        <taxon>Eumeta</taxon>
    </lineage>
</organism>
<keyword evidence="2" id="KW-1185">Reference proteome</keyword>
<comment type="caution">
    <text evidence="1">The sequence shown here is derived from an EMBL/GenBank/DDBJ whole genome shotgun (WGS) entry which is preliminary data.</text>
</comment>
<evidence type="ECO:0000313" key="2">
    <source>
        <dbReference type="Proteomes" id="UP000299102"/>
    </source>
</evidence>
<reference evidence="1 2" key="1">
    <citation type="journal article" date="2019" name="Commun. Biol.">
        <title>The bagworm genome reveals a unique fibroin gene that provides high tensile strength.</title>
        <authorList>
            <person name="Kono N."/>
            <person name="Nakamura H."/>
            <person name="Ohtoshi R."/>
            <person name="Tomita M."/>
            <person name="Numata K."/>
            <person name="Arakawa K."/>
        </authorList>
    </citation>
    <scope>NUCLEOTIDE SEQUENCE [LARGE SCALE GENOMIC DNA]</scope>
</reference>
<proteinExistence type="predicted"/>
<gene>
    <name evidence="1" type="ORF">EVAR_14130_1</name>
</gene>
<protein>
    <submittedName>
        <fullName evidence="1">Uncharacterized protein</fullName>
    </submittedName>
</protein>
<dbReference type="EMBL" id="BGZK01000166">
    <property type="protein sequence ID" value="GBP24797.1"/>
    <property type="molecule type" value="Genomic_DNA"/>
</dbReference>
<evidence type="ECO:0000313" key="1">
    <source>
        <dbReference type="EMBL" id="GBP24797.1"/>
    </source>
</evidence>
<sequence>MLQDHIPFEILLSDLYRHIAEFIFARSAADREVWTFSPPRWPCWSLIKIVVVDAVTTSVTNGLNCSHTKNEHESTAVEMRPPYGVCGVPLNDRCGNDVREGCGLNPDVVTGLKRYVAAVWPSGKDE</sequence>
<dbReference type="Proteomes" id="UP000299102">
    <property type="component" value="Unassembled WGS sequence"/>
</dbReference>
<accession>A0A4C1UFA2</accession>
<dbReference type="AlphaFoldDB" id="A0A4C1UFA2"/>
<name>A0A4C1UFA2_EUMVA</name>